<feature type="region of interest" description="Disordered" evidence="1">
    <location>
        <begin position="233"/>
        <end position="261"/>
    </location>
</feature>
<keyword evidence="5" id="KW-1185">Reference proteome</keyword>
<dbReference type="Pfam" id="PF07811">
    <property type="entry name" value="TadE"/>
    <property type="match status" value="1"/>
</dbReference>
<dbReference type="AlphaFoldDB" id="A0A2Z2P290"/>
<sequence>MKLHTHSPSINSPRGFRQHQNGAILAEFVIIAPIVMFIGMTTVQAALVYHGKTTLNYATFEAARTGATNHAQLELMRKELGIRLAPIEGGDGSAQSAMVAMAKSSLAVLDKSSTRMKVLNPTSAAFEDWGIDSQEFNQRVLPNTHLRHREHTVGTESGLSLRDANLLKIEVTHGVDLKVPFVNTLISKAMLLVDPDNASYYLRNQFPLKSVATVRMQSEAWEEQIVMANLPPVADTEDDPTTVPVDGSQSVPGESEDDGAVLGECEEGESGLGMSPVLIDASDYDPNECSGGSSIFDGVGDVEGGCGT</sequence>
<evidence type="ECO:0000313" key="4">
    <source>
        <dbReference type="EMBL" id="ASJ74647.1"/>
    </source>
</evidence>
<evidence type="ECO:0000259" key="3">
    <source>
        <dbReference type="Pfam" id="PF07811"/>
    </source>
</evidence>
<keyword evidence="2" id="KW-0812">Transmembrane</keyword>
<dbReference type="RefSeq" id="WP_088919646.1">
    <property type="nucleotide sequence ID" value="NZ_CP018632.1"/>
</dbReference>
<dbReference type="OrthoDB" id="8830148at2"/>
<keyword evidence="2" id="KW-1133">Transmembrane helix</keyword>
<gene>
    <name evidence="4" type="ORF">IMCC3135_22885</name>
</gene>
<proteinExistence type="predicted"/>
<dbReference type="KEGG" id="gai:IMCC3135_22885"/>
<name>A0A2Z2P290_9GAMM</name>
<protein>
    <recommendedName>
        <fullName evidence="3">TadE-like domain-containing protein</fullName>
    </recommendedName>
</protein>
<reference evidence="4 5" key="1">
    <citation type="submission" date="2016-12" db="EMBL/GenBank/DDBJ databases">
        <authorList>
            <person name="Song W.-J."/>
            <person name="Kurnit D.M."/>
        </authorList>
    </citation>
    <scope>NUCLEOTIDE SEQUENCE [LARGE SCALE GENOMIC DNA]</scope>
    <source>
        <strain evidence="4 5">IMCC3135</strain>
    </source>
</reference>
<evidence type="ECO:0000256" key="1">
    <source>
        <dbReference type="SAM" id="MobiDB-lite"/>
    </source>
</evidence>
<feature type="domain" description="TadE-like" evidence="3">
    <location>
        <begin position="22"/>
        <end position="64"/>
    </location>
</feature>
<dbReference type="Proteomes" id="UP000250079">
    <property type="component" value="Chromosome"/>
</dbReference>
<keyword evidence="2" id="KW-0472">Membrane</keyword>
<accession>A0A2Z2P290</accession>
<organism evidence="4 5">
    <name type="scientific">Granulosicoccus antarcticus IMCC3135</name>
    <dbReference type="NCBI Taxonomy" id="1192854"/>
    <lineage>
        <taxon>Bacteria</taxon>
        <taxon>Pseudomonadati</taxon>
        <taxon>Pseudomonadota</taxon>
        <taxon>Gammaproteobacteria</taxon>
        <taxon>Chromatiales</taxon>
        <taxon>Granulosicoccaceae</taxon>
        <taxon>Granulosicoccus</taxon>
    </lineage>
</organism>
<evidence type="ECO:0000256" key="2">
    <source>
        <dbReference type="SAM" id="Phobius"/>
    </source>
</evidence>
<dbReference type="InterPro" id="IPR012495">
    <property type="entry name" value="TadE-like_dom"/>
</dbReference>
<dbReference type="EMBL" id="CP018632">
    <property type="protein sequence ID" value="ASJ74647.1"/>
    <property type="molecule type" value="Genomic_DNA"/>
</dbReference>
<feature type="transmembrane region" description="Helical" evidence="2">
    <location>
        <begin position="21"/>
        <end position="40"/>
    </location>
</feature>
<evidence type="ECO:0000313" key="5">
    <source>
        <dbReference type="Proteomes" id="UP000250079"/>
    </source>
</evidence>